<evidence type="ECO:0000256" key="6">
    <source>
        <dbReference type="ARBA" id="ARBA00022989"/>
    </source>
</evidence>
<name>A0A1G1XKQ7_9BACT</name>
<accession>A0A1G1XKQ7</accession>
<evidence type="ECO:0000313" key="11">
    <source>
        <dbReference type="Proteomes" id="UP000178570"/>
    </source>
</evidence>
<dbReference type="Proteomes" id="UP000178570">
    <property type="component" value="Unassembled WGS sequence"/>
</dbReference>
<feature type="transmembrane region" description="Helical" evidence="8">
    <location>
        <begin position="126"/>
        <end position="153"/>
    </location>
</feature>
<evidence type="ECO:0000256" key="2">
    <source>
        <dbReference type="ARBA" id="ARBA00009749"/>
    </source>
</evidence>
<comment type="caution">
    <text evidence="10">The sequence shown here is derived from an EMBL/GenBank/DDBJ whole genome shotgun (WGS) entry which is preliminary data.</text>
</comment>
<dbReference type="GO" id="GO:0016020">
    <property type="term" value="C:membrane"/>
    <property type="evidence" value="ECO:0007669"/>
    <property type="project" value="UniProtKB-SubCell"/>
</dbReference>
<dbReference type="STRING" id="1797529.A2570_02265"/>
<dbReference type="InterPro" id="IPR006667">
    <property type="entry name" value="SLC41_membr_dom"/>
</dbReference>
<evidence type="ECO:0000256" key="4">
    <source>
        <dbReference type="ARBA" id="ARBA00022692"/>
    </source>
</evidence>
<feature type="domain" description="SLC41A/MgtE integral membrane" evidence="9">
    <location>
        <begin position="61"/>
        <end position="180"/>
    </location>
</feature>
<keyword evidence="3" id="KW-0813">Transport</keyword>
<protein>
    <recommendedName>
        <fullName evidence="9">SLC41A/MgtE integral membrane domain-containing protein</fullName>
    </recommendedName>
</protein>
<evidence type="ECO:0000256" key="3">
    <source>
        <dbReference type="ARBA" id="ARBA00022448"/>
    </source>
</evidence>
<feature type="transmembrane region" description="Helical" evidence="8">
    <location>
        <begin position="21"/>
        <end position="45"/>
    </location>
</feature>
<feature type="transmembrane region" description="Helical" evidence="8">
    <location>
        <begin position="165"/>
        <end position="186"/>
    </location>
</feature>
<sequence>MFFRYLNKIRYADDDKISVRQLFLMRLPSLLVGLVLGILLSFVTSRFEQALSSNIEIVFFIPFVIYMADAVGTQTQNIYARDLRTGRASFKSYFLKEGLLGLVFGTLSGIIIGPIVYFWFGSLTLALAVSLAMFGAVALAPLVALLVTEFLALEHTDPAVGAGPIATVLQDTLSVLIYGVIVSLVVL</sequence>
<feature type="transmembrane region" description="Helical" evidence="8">
    <location>
        <begin position="99"/>
        <end position="120"/>
    </location>
</feature>
<keyword evidence="6 8" id="KW-1133">Transmembrane helix</keyword>
<evidence type="ECO:0000256" key="1">
    <source>
        <dbReference type="ARBA" id="ARBA00004141"/>
    </source>
</evidence>
<keyword evidence="7 8" id="KW-0472">Membrane</keyword>
<dbReference type="SUPFAM" id="SSF161093">
    <property type="entry name" value="MgtE membrane domain-like"/>
    <property type="match status" value="1"/>
</dbReference>
<dbReference type="PANTHER" id="PTHR41394:SF5">
    <property type="entry name" value="SLC41A_MGTE INTEGRAL MEMBRANE DOMAIN-CONTAINING PROTEIN"/>
    <property type="match status" value="1"/>
</dbReference>
<evidence type="ECO:0000256" key="5">
    <source>
        <dbReference type="ARBA" id="ARBA00022842"/>
    </source>
</evidence>
<evidence type="ECO:0000256" key="7">
    <source>
        <dbReference type="ARBA" id="ARBA00023136"/>
    </source>
</evidence>
<comment type="similarity">
    <text evidence="2">Belongs to the SLC41A transporter family.</text>
</comment>
<reference evidence="10 11" key="1">
    <citation type="journal article" date="2016" name="Nat. Commun.">
        <title>Thousands of microbial genomes shed light on interconnected biogeochemical processes in an aquifer system.</title>
        <authorList>
            <person name="Anantharaman K."/>
            <person name="Brown C.T."/>
            <person name="Hug L.A."/>
            <person name="Sharon I."/>
            <person name="Castelle C.J."/>
            <person name="Probst A.J."/>
            <person name="Thomas B.C."/>
            <person name="Singh A."/>
            <person name="Wilkins M.J."/>
            <person name="Karaoz U."/>
            <person name="Brodie E.L."/>
            <person name="Williams K.H."/>
            <person name="Hubbard S.S."/>
            <person name="Banfield J.F."/>
        </authorList>
    </citation>
    <scope>NUCLEOTIDE SEQUENCE [LARGE SCALE GENOMIC DNA]</scope>
</reference>
<dbReference type="GO" id="GO:0008324">
    <property type="term" value="F:monoatomic cation transmembrane transporter activity"/>
    <property type="evidence" value="ECO:0007669"/>
    <property type="project" value="InterPro"/>
</dbReference>
<comment type="subcellular location">
    <subcellularLocation>
        <location evidence="1">Membrane</location>
        <topology evidence="1">Multi-pass membrane protein</topology>
    </subcellularLocation>
</comment>
<proteinExistence type="inferred from homology"/>
<organism evidence="10 11">
    <name type="scientific">Candidatus Brennerbacteria bacterium RIFOXYD1_FULL_41_16</name>
    <dbReference type="NCBI Taxonomy" id="1797529"/>
    <lineage>
        <taxon>Bacteria</taxon>
        <taxon>Candidatus Brenneribacteriota</taxon>
    </lineage>
</organism>
<keyword evidence="4 8" id="KW-0812">Transmembrane</keyword>
<dbReference type="EMBL" id="MHHY01000007">
    <property type="protein sequence ID" value="OGY40542.1"/>
    <property type="molecule type" value="Genomic_DNA"/>
</dbReference>
<dbReference type="PANTHER" id="PTHR41394">
    <property type="entry name" value="MAGNESIUM TRANSPORTER MGTE"/>
    <property type="match status" value="1"/>
</dbReference>
<dbReference type="AlphaFoldDB" id="A0A1G1XKQ7"/>
<evidence type="ECO:0000256" key="8">
    <source>
        <dbReference type="SAM" id="Phobius"/>
    </source>
</evidence>
<keyword evidence="5" id="KW-0460">Magnesium</keyword>
<dbReference type="InterPro" id="IPR036739">
    <property type="entry name" value="SLC41_membr_dom_sf"/>
</dbReference>
<gene>
    <name evidence="10" type="ORF">A2570_02265</name>
</gene>
<dbReference type="Gene3D" id="1.10.357.20">
    <property type="entry name" value="SLC41 divalent cation transporters, integral membrane domain"/>
    <property type="match status" value="1"/>
</dbReference>
<evidence type="ECO:0000313" key="10">
    <source>
        <dbReference type="EMBL" id="OGY40542.1"/>
    </source>
</evidence>
<evidence type="ECO:0000259" key="9">
    <source>
        <dbReference type="Pfam" id="PF01769"/>
    </source>
</evidence>
<feature type="transmembrane region" description="Helical" evidence="8">
    <location>
        <begin position="57"/>
        <end position="79"/>
    </location>
</feature>
<dbReference type="Pfam" id="PF01769">
    <property type="entry name" value="MgtE"/>
    <property type="match status" value="1"/>
</dbReference>